<reference evidence="1" key="1">
    <citation type="submission" date="2013-07" db="EMBL/GenBank/DDBJ databases">
        <authorList>
            <person name="McIlroy S."/>
        </authorList>
    </citation>
    <scope>NUCLEOTIDE SEQUENCE [LARGE SCALE GENOMIC DNA]</scope>
    <source>
        <strain evidence="1">Run_A_D11</strain>
    </source>
</reference>
<gene>
    <name evidence="1" type="ORF">BN873_100043</name>
</gene>
<reference evidence="1" key="2">
    <citation type="submission" date="2014-03" db="EMBL/GenBank/DDBJ databases">
        <title>Candidatus Competibacter-lineage genomes retrieved from metagenomes reveal functional metabolic diversity.</title>
        <authorList>
            <person name="McIlroy S.J."/>
            <person name="Albertsen M."/>
            <person name="Andresen E.K."/>
            <person name="Saunders A.M."/>
            <person name="Kristiansen R."/>
            <person name="Stokholm-Bjerregaard M."/>
            <person name="Nielsen K.L."/>
            <person name="Nielsen P.H."/>
        </authorList>
    </citation>
    <scope>NUCLEOTIDE SEQUENCE</scope>
    <source>
        <strain evidence="1">Run_A_D11</strain>
    </source>
</reference>
<evidence type="ECO:0000313" key="1">
    <source>
        <dbReference type="EMBL" id="CDI01031.1"/>
    </source>
</evidence>
<accession>W6M0Z7</accession>
<name>W6M0Z7_9GAMM</name>
<evidence type="ECO:0000313" key="2">
    <source>
        <dbReference type="Proteomes" id="UP000035760"/>
    </source>
</evidence>
<proteinExistence type="predicted"/>
<protein>
    <submittedName>
        <fullName evidence="1">Uncharacterized protein</fullName>
    </submittedName>
</protein>
<dbReference type="STRING" id="1400863.BN873_100043"/>
<organism evidence="1 2">
    <name type="scientific">Candidatus Competibacter denitrificans Run_A_D11</name>
    <dbReference type="NCBI Taxonomy" id="1400863"/>
    <lineage>
        <taxon>Bacteria</taxon>
        <taxon>Pseudomonadati</taxon>
        <taxon>Pseudomonadota</taxon>
        <taxon>Gammaproteobacteria</taxon>
        <taxon>Candidatus Competibacteraceae</taxon>
        <taxon>Candidatus Competibacter</taxon>
    </lineage>
</organism>
<comment type="caution">
    <text evidence="1">The sequence shown here is derived from an EMBL/GenBank/DDBJ whole genome shotgun (WGS) entry which is preliminary data.</text>
</comment>
<dbReference type="EMBL" id="CBTJ020000002">
    <property type="protein sequence ID" value="CDI01031.1"/>
    <property type="molecule type" value="Genomic_DNA"/>
</dbReference>
<sequence length="81" mass="9305">MNYPLRELNQFNESTLIGKQDGYTQSEPCDRVLDERPGFSGLSSQVPAHRLCRWPTHRIRRGCARVPAGHQRAGSELRFRP</sequence>
<dbReference type="AlphaFoldDB" id="W6M0Z7"/>
<keyword evidence="2" id="KW-1185">Reference proteome</keyword>
<dbReference type="Proteomes" id="UP000035760">
    <property type="component" value="Unassembled WGS sequence"/>
</dbReference>